<organism evidence="8 9">
    <name type="scientific">Fulvimarina pelagi HTCC2506</name>
    <dbReference type="NCBI Taxonomy" id="314231"/>
    <lineage>
        <taxon>Bacteria</taxon>
        <taxon>Pseudomonadati</taxon>
        <taxon>Pseudomonadota</taxon>
        <taxon>Alphaproteobacteria</taxon>
        <taxon>Hyphomicrobiales</taxon>
        <taxon>Aurantimonadaceae</taxon>
        <taxon>Fulvimarina</taxon>
    </lineage>
</organism>
<dbReference type="AlphaFoldDB" id="Q0G2P7"/>
<dbReference type="GO" id="GO:0006520">
    <property type="term" value="P:amino acid metabolic process"/>
    <property type="evidence" value="ECO:0007669"/>
    <property type="project" value="InterPro"/>
</dbReference>
<accession>Q0G2P7</accession>
<dbReference type="GO" id="GO:0019752">
    <property type="term" value="P:carboxylic acid metabolic process"/>
    <property type="evidence" value="ECO:0007669"/>
    <property type="project" value="InterPro"/>
</dbReference>
<proteinExistence type="inferred from homology"/>
<dbReference type="InterPro" id="IPR015421">
    <property type="entry name" value="PyrdxlP-dep_Trfase_major"/>
</dbReference>
<keyword evidence="5 7" id="KW-0456">Lyase</keyword>
<dbReference type="InterPro" id="IPR010977">
    <property type="entry name" value="Aromatic_deC"/>
</dbReference>
<dbReference type="EMBL" id="AATP01000002">
    <property type="protein sequence ID" value="EAU42134.1"/>
    <property type="molecule type" value="Genomic_DNA"/>
</dbReference>
<keyword evidence="9" id="KW-1185">Reference proteome</keyword>
<dbReference type="PRINTS" id="PR00800">
    <property type="entry name" value="YHDCRBOXLASE"/>
</dbReference>
<evidence type="ECO:0000313" key="8">
    <source>
        <dbReference type="EMBL" id="EAU42134.1"/>
    </source>
</evidence>
<dbReference type="GO" id="GO:0016831">
    <property type="term" value="F:carboxy-lyase activity"/>
    <property type="evidence" value="ECO:0007669"/>
    <property type="project" value="UniProtKB-KW"/>
</dbReference>
<dbReference type="STRING" id="217511.GCA_001463845_03191"/>
<dbReference type="GO" id="GO:0030170">
    <property type="term" value="F:pyridoxal phosphate binding"/>
    <property type="evidence" value="ECO:0007669"/>
    <property type="project" value="InterPro"/>
</dbReference>
<evidence type="ECO:0000256" key="6">
    <source>
        <dbReference type="PIRSR" id="PIRSR602129-50"/>
    </source>
</evidence>
<dbReference type="HOGENOM" id="CLU_011856_0_4_5"/>
<evidence type="ECO:0000256" key="4">
    <source>
        <dbReference type="ARBA" id="ARBA00022898"/>
    </source>
</evidence>
<feature type="modified residue" description="N6-(pyridoxal phosphate)lysine" evidence="6">
    <location>
        <position position="307"/>
    </location>
</feature>
<gene>
    <name evidence="8" type="ORF">FP2506_16914</name>
</gene>
<dbReference type="SUPFAM" id="SSF53383">
    <property type="entry name" value="PLP-dependent transferases"/>
    <property type="match status" value="1"/>
</dbReference>
<dbReference type="PANTHER" id="PTHR11999">
    <property type="entry name" value="GROUP II PYRIDOXAL-5-PHOSPHATE DECARBOXYLASE"/>
    <property type="match status" value="1"/>
</dbReference>
<comment type="caution">
    <text evidence="8">The sequence shown here is derived from an EMBL/GenBank/DDBJ whole genome shotgun (WGS) entry which is preliminary data.</text>
</comment>
<evidence type="ECO:0000256" key="5">
    <source>
        <dbReference type="ARBA" id="ARBA00023239"/>
    </source>
</evidence>
<evidence type="ECO:0000256" key="1">
    <source>
        <dbReference type="ARBA" id="ARBA00001933"/>
    </source>
</evidence>
<dbReference type="Proteomes" id="UP000004310">
    <property type="component" value="Unassembled WGS sequence"/>
</dbReference>
<comment type="cofactor">
    <cofactor evidence="1 6 7">
        <name>pyridoxal 5'-phosphate</name>
        <dbReference type="ChEBI" id="CHEBI:597326"/>
    </cofactor>
</comment>
<sequence>MREGSPFPREETLDPVDWSEVERIAVGAVSDAVRYLRKVRERPVWQPIPAEVRAGFRACVPDRPTPLVEVMRELQDTVMPYPMGNIHPRFWAWFMGSGSFTGALADFLAGVQGSNLGGGDHAAVHLDRQVVDWCRQMVGMSKTTAGTLVDGGSAANLIGLTVARNAMAGIDVRAEGVAAVEAPLRFYGSDQVHCCHRKAVEALGLGNRALRRIASDKAYRIDLDRLRKAIAEDRAEGFRPVCVIATAGTVNTGSIDDLGALADLCAAEGMWLHVDGCIGALLSIAPRSAHLVEGLARADSLALDPHKWLHAPFSVGCALIRDGALLRQAYATMPEYLETAPRGIAAGPWLHQSGPETTRNFRALKVWMLLKEHGTAKFGRLIDQNVDQARHLASLVEAHPRLTLVAPQVINIVCFRYDPGNLDEVACKALNVEIMLRLQDKGIAVLSDTALLGSHTLRAAICNHRTTSADIDLLAREVVRIGDELSAATHTKPVLESSPATVK</sequence>
<evidence type="ECO:0000256" key="2">
    <source>
        <dbReference type="ARBA" id="ARBA00009533"/>
    </source>
</evidence>
<dbReference type="Gene3D" id="3.40.640.10">
    <property type="entry name" value="Type I PLP-dependent aspartate aminotransferase-like (Major domain)"/>
    <property type="match status" value="1"/>
</dbReference>
<reference evidence="8 9" key="1">
    <citation type="journal article" date="2010" name="J. Bacteriol.">
        <title>Genome sequence of Fulvimarina pelagi HTCC2506T, a Mn(II)-oxidizing alphaproteobacterium possessing an aerobic anoxygenic photosynthetic gene cluster and Xanthorhodopsin.</title>
        <authorList>
            <person name="Kang I."/>
            <person name="Oh H.M."/>
            <person name="Lim S.I."/>
            <person name="Ferriera S."/>
            <person name="Giovannoni S.J."/>
            <person name="Cho J.C."/>
        </authorList>
    </citation>
    <scope>NUCLEOTIDE SEQUENCE [LARGE SCALE GENOMIC DNA]</scope>
    <source>
        <strain evidence="8 9">HTCC2506</strain>
    </source>
</reference>
<dbReference type="RefSeq" id="WP_007068502.1">
    <property type="nucleotide sequence ID" value="NZ_DS022272.1"/>
</dbReference>
<evidence type="ECO:0000313" key="9">
    <source>
        <dbReference type="Proteomes" id="UP000004310"/>
    </source>
</evidence>
<protein>
    <submittedName>
        <fullName evidence="8">Aromatic-L-amino-acid decarboxylase</fullName>
    </submittedName>
</protein>
<evidence type="ECO:0000256" key="3">
    <source>
        <dbReference type="ARBA" id="ARBA00022793"/>
    </source>
</evidence>
<comment type="similarity">
    <text evidence="2 7">Belongs to the group II decarboxylase family.</text>
</comment>
<dbReference type="InterPro" id="IPR015424">
    <property type="entry name" value="PyrdxlP-dep_Trfase"/>
</dbReference>
<keyword evidence="3" id="KW-0210">Decarboxylase</keyword>
<dbReference type="Gene3D" id="3.90.1150.10">
    <property type="entry name" value="Aspartate Aminotransferase, domain 1"/>
    <property type="match status" value="1"/>
</dbReference>
<dbReference type="Pfam" id="PF00282">
    <property type="entry name" value="Pyridoxal_deC"/>
    <property type="match status" value="1"/>
</dbReference>
<dbReference type="eggNOG" id="COG0076">
    <property type="taxonomic scope" value="Bacteria"/>
</dbReference>
<keyword evidence="4 6" id="KW-0663">Pyridoxal phosphate</keyword>
<dbReference type="Gene3D" id="1.20.1340.10">
    <property type="entry name" value="dopa decarboxylase, N-terminal domain"/>
    <property type="match status" value="1"/>
</dbReference>
<dbReference type="InterPro" id="IPR015422">
    <property type="entry name" value="PyrdxlP-dep_Trfase_small"/>
</dbReference>
<name>Q0G2P7_9HYPH</name>
<dbReference type="InterPro" id="IPR002129">
    <property type="entry name" value="PyrdxlP-dep_de-COase"/>
</dbReference>
<evidence type="ECO:0000256" key="7">
    <source>
        <dbReference type="RuleBase" id="RU000382"/>
    </source>
</evidence>
<dbReference type="PANTHER" id="PTHR11999:SF70">
    <property type="entry name" value="MIP05841P"/>
    <property type="match status" value="1"/>
</dbReference>